<feature type="compositionally biased region" description="Basic and acidic residues" evidence="1">
    <location>
        <begin position="54"/>
        <end position="80"/>
    </location>
</feature>
<evidence type="ECO:0000256" key="1">
    <source>
        <dbReference type="SAM" id="MobiDB-lite"/>
    </source>
</evidence>
<reference evidence="2" key="1">
    <citation type="submission" date="2022-06" db="EMBL/GenBank/DDBJ databases">
        <title>Uncovering the hologenomic basis of an extraordinary plant invasion.</title>
        <authorList>
            <person name="Bieker V.C."/>
            <person name="Martin M.D."/>
            <person name="Gilbert T."/>
            <person name="Hodgins K."/>
            <person name="Battlay P."/>
            <person name="Petersen B."/>
            <person name="Wilson J."/>
        </authorList>
    </citation>
    <scope>NUCLEOTIDE SEQUENCE</scope>
    <source>
        <strain evidence="2">AA19_3_7</strain>
        <tissue evidence="2">Leaf</tissue>
    </source>
</reference>
<name>A0AAD5GH28_AMBAR</name>
<feature type="region of interest" description="Disordered" evidence="1">
    <location>
        <begin position="1"/>
        <end position="179"/>
    </location>
</feature>
<comment type="caution">
    <text evidence="2">The sequence shown here is derived from an EMBL/GenBank/DDBJ whole genome shotgun (WGS) entry which is preliminary data.</text>
</comment>
<proteinExistence type="predicted"/>
<dbReference type="AlphaFoldDB" id="A0AAD5GH28"/>
<protein>
    <submittedName>
        <fullName evidence="2">Uncharacterized protein</fullName>
    </submittedName>
</protein>
<evidence type="ECO:0000313" key="3">
    <source>
        <dbReference type="Proteomes" id="UP001206925"/>
    </source>
</evidence>
<dbReference type="Proteomes" id="UP001206925">
    <property type="component" value="Unassembled WGS sequence"/>
</dbReference>
<organism evidence="2 3">
    <name type="scientific">Ambrosia artemisiifolia</name>
    <name type="common">Common ragweed</name>
    <dbReference type="NCBI Taxonomy" id="4212"/>
    <lineage>
        <taxon>Eukaryota</taxon>
        <taxon>Viridiplantae</taxon>
        <taxon>Streptophyta</taxon>
        <taxon>Embryophyta</taxon>
        <taxon>Tracheophyta</taxon>
        <taxon>Spermatophyta</taxon>
        <taxon>Magnoliopsida</taxon>
        <taxon>eudicotyledons</taxon>
        <taxon>Gunneridae</taxon>
        <taxon>Pentapetalae</taxon>
        <taxon>asterids</taxon>
        <taxon>campanulids</taxon>
        <taxon>Asterales</taxon>
        <taxon>Asteraceae</taxon>
        <taxon>Asteroideae</taxon>
        <taxon>Heliantheae alliance</taxon>
        <taxon>Heliantheae</taxon>
        <taxon>Ambrosia</taxon>
    </lineage>
</organism>
<evidence type="ECO:0000313" key="2">
    <source>
        <dbReference type="EMBL" id="KAI7739633.1"/>
    </source>
</evidence>
<feature type="non-terminal residue" evidence="2">
    <location>
        <position position="1"/>
    </location>
</feature>
<feature type="compositionally biased region" description="Acidic residues" evidence="1">
    <location>
        <begin position="18"/>
        <end position="28"/>
    </location>
</feature>
<feature type="compositionally biased region" description="Basic and acidic residues" evidence="1">
    <location>
        <begin position="169"/>
        <end position="179"/>
    </location>
</feature>
<accession>A0AAD5GH28</accession>
<dbReference type="EMBL" id="JAMZMK010008597">
    <property type="protein sequence ID" value="KAI7739633.1"/>
    <property type="molecule type" value="Genomic_DNA"/>
</dbReference>
<feature type="compositionally biased region" description="Basic and acidic residues" evidence="1">
    <location>
        <begin position="1"/>
        <end position="15"/>
    </location>
</feature>
<gene>
    <name evidence="2" type="ORF">M8C21_000702</name>
</gene>
<sequence>EALSSRKEELPKESDANSADENDDDEASFDVRMRQQILKKKMELGDVPSKQKGHKESSKPRTREKSPPRSKAESPDDGPKVNKLLLKKKGIGSEVRAERMANADADLQLLNPHERERQLMKQKKRRRQGHEEDDNMSRRNDPNDYVVVDPLLEKGKEKFNKMQAKQKKREREWAGKSLT</sequence>
<keyword evidence="3" id="KW-1185">Reference proteome</keyword>
<feature type="compositionally biased region" description="Basic and acidic residues" evidence="1">
    <location>
        <begin position="151"/>
        <end position="160"/>
    </location>
</feature>